<accession>A0A3N1HUS0</accession>
<name>A0A3N1HUS0_9ACTN</name>
<dbReference type="EMBL" id="RJKN01000001">
    <property type="protein sequence ID" value="ROP46032.1"/>
    <property type="molecule type" value="Genomic_DNA"/>
</dbReference>
<reference evidence="2 3" key="1">
    <citation type="journal article" date="2015" name="Stand. Genomic Sci.">
        <title>Genomic Encyclopedia of Bacterial and Archaeal Type Strains, Phase III: the genomes of soil and plant-associated and newly described type strains.</title>
        <authorList>
            <person name="Whitman W.B."/>
            <person name="Woyke T."/>
            <person name="Klenk H.P."/>
            <person name="Zhou Y."/>
            <person name="Lilburn T.G."/>
            <person name="Beck B.J."/>
            <person name="De Vos P."/>
            <person name="Vandamme P."/>
            <person name="Eisen J.A."/>
            <person name="Garrity G."/>
            <person name="Hugenholtz P."/>
            <person name="Kyrpides N.C."/>
        </authorList>
    </citation>
    <scope>NUCLEOTIDE SEQUENCE [LARGE SCALE GENOMIC DNA]</scope>
    <source>
        <strain evidence="2 3">CECT 7306</strain>
    </source>
</reference>
<sequence>MAAVTTALRIRPGLPLLWRAVGTVQVGDDPAVAVLLERLDAADEALLDDLVAGAGRDVLRARAPGRGSTAERVDHLLGLLDGAGVLEERSAAPPPVPATAAEARAAGLVRGGDGWAALGRRAAVAVRVVGAGRTGTAVAAGLLEAGVGDVVLEDAPRRRVRRDDVAVGGHRAVDVGRGRATSAAVLPGGWAAALGRPPAQGVARPEALVVLVADGVVAPAGPAALLREDRPHLPVGLRPASAVVGPLVRPGRGPCSRCVALHRTDRDPSWPAVAAQLAHPARARDGEDAALARLVAAVTVVVVLGALDVGALDPAAPGPDGDAPAPPWSPGRDGTTPGLTWDVAVRPYPLTTARRWTPHPACGCTAVPAVRDEAPRPSGQGPDGVPGGQRP</sequence>
<dbReference type="AlphaFoldDB" id="A0A3N1HUS0"/>
<evidence type="ECO:0000313" key="3">
    <source>
        <dbReference type="Proteomes" id="UP000276232"/>
    </source>
</evidence>
<proteinExistence type="predicted"/>
<dbReference type="Proteomes" id="UP000276232">
    <property type="component" value="Unassembled WGS sequence"/>
</dbReference>
<protein>
    <submittedName>
        <fullName evidence="2">Bacteriocin biosynthesis cyclodehydratase domain-containing protein</fullName>
    </submittedName>
</protein>
<organism evidence="2 3">
    <name type="scientific">Pseudokineococcus lusitanus</name>
    <dbReference type="NCBI Taxonomy" id="763993"/>
    <lineage>
        <taxon>Bacteria</taxon>
        <taxon>Bacillati</taxon>
        <taxon>Actinomycetota</taxon>
        <taxon>Actinomycetes</taxon>
        <taxon>Kineosporiales</taxon>
        <taxon>Kineosporiaceae</taxon>
        <taxon>Pseudokineococcus</taxon>
    </lineage>
</organism>
<evidence type="ECO:0000256" key="1">
    <source>
        <dbReference type="SAM" id="MobiDB-lite"/>
    </source>
</evidence>
<keyword evidence="3" id="KW-1185">Reference proteome</keyword>
<dbReference type="InParanoid" id="A0A3N1HUS0"/>
<feature type="region of interest" description="Disordered" evidence="1">
    <location>
        <begin position="354"/>
        <end position="391"/>
    </location>
</feature>
<comment type="caution">
    <text evidence="2">The sequence shown here is derived from an EMBL/GenBank/DDBJ whole genome shotgun (WGS) entry which is preliminary data.</text>
</comment>
<evidence type="ECO:0000313" key="2">
    <source>
        <dbReference type="EMBL" id="ROP46032.1"/>
    </source>
</evidence>
<feature type="region of interest" description="Disordered" evidence="1">
    <location>
        <begin position="315"/>
        <end position="340"/>
    </location>
</feature>
<feature type="compositionally biased region" description="Gly residues" evidence="1">
    <location>
        <begin position="381"/>
        <end position="391"/>
    </location>
</feature>
<dbReference type="Gene3D" id="3.40.50.720">
    <property type="entry name" value="NAD(P)-binding Rossmann-like Domain"/>
    <property type="match status" value="1"/>
</dbReference>
<gene>
    <name evidence="2" type="ORF">EDC03_0653</name>
</gene>